<evidence type="ECO:0008006" key="3">
    <source>
        <dbReference type="Google" id="ProtNLM"/>
    </source>
</evidence>
<sequence length="386" mass="43702">MYTLAVLVRALSLCCLVLLPGCIEPYMPEAISSTQSYLVVNGFINSQGSTSINLSRTYDIAAKTPPPIETGATLALEEEGGTRYPLRESTIKGTYTSANLALNSGKQYHLLIRTADGKEYASDYVPVKTTPAIDNINWQASEADLAIYVNTHDDTNTTQYYRWQYEETWESRPVLAPNIEYLNGEIQPLRTFYPLVCWQSDKSTPILVSNTVALQQDVVSQFLLRSFPNTTNRLRHKYSILVRQHALTREEYQYWALLKKNTENIGTLFDPLPAQLTGNVHCLNDESALALGYVSAHSVQEKRLFISRNELPNWWPLQSGYEDCVPPDTVENFPPDLAQRFSSRLFLPVNTVFDPKNGLISGYTYTVLDCIDCRKRGTDVRPSFWQ</sequence>
<dbReference type="InterPro" id="IPR025345">
    <property type="entry name" value="DUF4249"/>
</dbReference>
<dbReference type="RefSeq" id="WP_188812853.1">
    <property type="nucleotide sequence ID" value="NZ_BMHT01000002.1"/>
</dbReference>
<dbReference type="EMBL" id="BMHT01000002">
    <property type="protein sequence ID" value="GGF05555.1"/>
    <property type="molecule type" value="Genomic_DNA"/>
</dbReference>
<name>A0ABQ1TWL4_9BACT</name>
<proteinExistence type="predicted"/>
<gene>
    <name evidence="1" type="ORF">GCM10011383_15820</name>
</gene>
<protein>
    <recommendedName>
        <fullName evidence="3">DUF4249 domain-containing protein</fullName>
    </recommendedName>
</protein>
<organism evidence="1 2">
    <name type="scientific">Hymenobacter cavernae</name>
    <dbReference type="NCBI Taxonomy" id="2044852"/>
    <lineage>
        <taxon>Bacteria</taxon>
        <taxon>Pseudomonadati</taxon>
        <taxon>Bacteroidota</taxon>
        <taxon>Cytophagia</taxon>
        <taxon>Cytophagales</taxon>
        <taxon>Hymenobacteraceae</taxon>
        <taxon>Hymenobacter</taxon>
    </lineage>
</organism>
<evidence type="ECO:0000313" key="1">
    <source>
        <dbReference type="EMBL" id="GGF05555.1"/>
    </source>
</evidence>
<comment type="caution">
    <text evidence="1">The sequence shown here is derived from an EMBL/GenBank/DDBJ whole genome shotgun (WGS) entry which is preliminary data.</text>
</comment>
<evidence type="ECO:0000313" key="2">
    <source>
        <dbReference type="Proteomes" id="UP000632273"/>
    </source>
</evidence>
<keyword evidence="2" id="KW-1185">Reference proteome</keyword>
<reference evidence="2" key="1">
    <citation type="journal article" date="2019" name="Int. J. Syst. Evol. Microbiol.">
        <title>The Global Catalogue of Microorganisms (GCM) 10K type strain sequencing project: providing services to taxonomists for standard genome sequencing and annotation.</title>
        <authorList>
            <consortium name="The Broad Institute Genomics Platform"/>
            <consortium name="The Broad Institute Genome Sequencing Center for Infectious Disease"/>
            <person name="Wu L."/>
            <person name="Ma J."/>
        </authorList>
    </citation>
    <scope>NUCLEOTIDE SEQUENCE [LARGE SCALE GENOMIC DNA]</scope>
    <source>
        <strain evidence="2">CGMCC 1.15197</strain>
    </source>
</reference>
<accession>A0ABQ1TWL4</accession>
<dbReference type="Pfam" id="PF14054">
    <property type="entry name" value="DUF4249"/>
    <property type="match status" value="1"/>
</dbReference>
<dbReference type="Proteomes" id="UP000632273">
    <property type="component" value="Unassembled WGS sequence"/>
</dbReference>